<dbReference type="Proteomes" id="UP000000663">
    <property type="component" value="Chromosome"/>
</dbReference>
<organism evidence="2 3">
    <name type="scientific">Methanocella arvoryzae (strain DSM 22066 / NBRC 105507 / MRE50)</name>
    <dbReference type="NCBI Taxonomy" id="351160"/>
    <lineage>
        <taxon>Archaea</taxon>
        <taxon>Methanobacteriati</taxon>
        <taxon>Methanobacteriota</taxon>
        <taxon>Stenosarchaea group</taxon>
        <taxon>Methanomicrobia</taxon>
        <taxon>Methanocellales</taxon>
        <taxon>Methanocellaceae</taxon>
        <taxon>Methanocella</taxon>
    </lineage>
</organism>
<dbReference type="STRING" id="351160.RRC435"/>
<dbReference type="EMBL" id="AM114193">
    <property type="protein sequence ID" value="CAJ38139.1"/>
    <property type="molecule type" value="Genomic_DNA"/>
</dbReference>
<reference evidence="2 3" key="1">
    <citation type="journal article" date="2006" name="Science">
        <title>Genome of rice cluster I archaea -- the key methane producers in the rice rhizosphere.</title>
        <authorList>
            <person name="Erkel C."/>
            <person name="Kube M."/>
            <person name="Reinhardt R."/>
            <person name="Liesack W."/>
        </authorList>
    </citation>
    <scope>NUCLEOTIDE SEQUENCE [LARGE SCALE GENOMIC DNA]</scope>
    <source>
        <strain evidence="3">DSM 22066 / NBRC 105507 / MRE50</strain>
    </source>
</reference>
<dbReference type="PANTHER" id="PTHR44086:SF13">
    <property type="entry name" value="THIOSULFATE SULFURTRANSFERASE PSPE"/>
    <property type="match status" value="1"/>
</dbReference>
<dbReference type="KEGG" id="rci:RRC435"/>
<evidence type="ECO:0000313" key="3">
    <source>
        <dbReference type="Proteomes" id="UP000000663"/>
    </source>
</evidence>
<protein>
    <submittedName>
        <fullName evidence="2">Predicted rhodanese-like protein (Thiosulfate sulfurtransferase family)</fullName>
    </submittedName>
</protein>
<feature type="domain" description="Rhodanese" evidence="1">
    <location>
        <begin position="29"/>
        <end position="126"/>
    </location>
</feature>
<dbReference type="InterPro" id="IPR036873">
    <property type="entry name" value="Rhodanese-like_dom_sf"/>
</dbReference>
<gene>
    <name evidence="2" type="ORF">RRC435</name>
</gene>
<dbReference type="PANTHER" id="PTHR44086">
    <property type="entry name" value="THIOSULFATE SULFURTRANSFERASE RDL2, MITOCHONDRIAL-RELATED"/>
    <property type="match status" value="1"/>
</dbReference>
<dbReference type="GO" id="GO:0004792">
    <property type="term" value="F:thiosulfate-cyanide sulfurtransferase activity"/>
    <property type="evidence" value="ECO:0007669"/>
    <property type="project" value="TreeGrafter"/>
</dbReference>
<dbReference type="SUPFAM" id="SSF52821">
    <property type="entry name" value="Rhodanese/Cell cycle control phosphatase"/>
    <property type="match status" value="1"/>
</dbReference>
<dbReference type="eggNOG" id="arCOG02021">
    <property type="taxonomic scope" value="Archaea"/>
</dbReference>
<dbReference type="AlphaFoldDB" id="Q0W0F4"/>
<dbReference type="PROSITE" id="PS50206">
    <property type="entry name" value="RHODANESE_3"/>
    <property type="match status" value="1"/>
</dbReference>
<dbReference type="InterPro" id="IPR001763">
    <property type="entry name" value="Rhodanese-like_dom"/>
</dbReference>
<dbReference type="SMART" id="SM00450">
    <property type="entry name" value="RHOD"/>
    <property type="match status" value="1"/>
</dbReference>
<name>Q0W0F4_METAR</name>
<proteinExistence type="predicted"/>
<evidence type="ECO:0000259" key="1">
    <source>
        <dbReference type="PROSITE" id="PS50206"/>
    </source>
</evidence>
<accession>Q0W0F4</accession>
<dbReference type="Pfam" id="PF00581">
    <property type="entry name" value="Rhodanese"/>
    <property type="match status" value="1"/>
</dbReference>
<sequence>MYSALVINLYAQQIKEISVDDLQNQMRRRERGYVIVDARELTEYYKGHIPGACSLFDGEMNAIAKNLDKNANIIVYGPGQTTPSPRMEDRLAGDAAMKLSSLGFKNVTVLKGGLQEWANRGNRLDRSEPESIKPAKTSIMSETVRSVEDI</sequence>
<keyword evidence="3" id="KW-1185">Reference proteome</keyword>
<dbReference type="Gene3D" id="3.40.250.10">
    <property type="entry name" value="Rhodanese-like domain"/>
    <property type="match status" value="1"/>
</dbReference>
<evidence type="ECO:0000313" key="2">
    <source>
        <dbReference type="EMBL" id="CAJ38139.1"/>
    </source>
</evidence>
<dbReference type="CDD" id="cd00158">
    <property type="entry name" value="RHOD"/>
    <property type="match status" value="1"/>
</dbReference>